<sequence length="140" mass="14873">MSSIRLKAYVLPVLIAFAMVLTIIRPAFPAITTCMTRAASMPASCSMAAMSPTPLTRACTACPLTSTTSPTSGSDKPVDHDAPASPSNPCCCISLIATITTLPPLEFSHAEQTYTIDIQKQFPTRTQKPTTPPPESTLFI</sequence>
<reference evidence="1 2" key="1">
    <citation type="submission" date="2019-02" db="EMBL/GenBank/DDBJ databases">
        <title>Deep-cultivation of Planctomycetes and their phenomic and genomic characterization uncovers novel biology.</title>
        <authorList>
            <person name="Wiegand S."/>
            <person name="Jogler M."/>
            <person name="Boedeker C."/>
            <person name="Pinto D."/>
            <person name="Vollmers J."/>
            <person name="Rivas-Marin E."/>
            <person name="Kohn T."/>
            <person name="Peeters S.H."/>
            <person name="Heuer A."/>
            <person name="Rast P."/>
            <person name="Oberbeckmann S."/>
            <person name="Bunk B."/>
            <person name="Jeske O."/>
            <person name="Meyerdierks A."/>
            <person name="Storesund J.E."/>
            <person name="Kallscheuer N."/>
            <person name="Luecker S."/>
            <person name="Lage O.M."/>
            <person name="Pohl T."/>
            <person name="Merkel B.J."/>
            <person name="Hornburger P."/>
            <person name="Mueller R.-W."/>
            <person name="Bruemmer F."/>
            <person name="Labrenz M."/>
            <person name="Spormann A.M."/>
            <person name="Op den Camp H."/>
            <person name="Overmann J."/>
            <person name="Amann R."/>
            <person name="Jetten M.S.M."/>
            <person name="Mascher T."/>
            <person name="Medema M.H."/>
            <person name="Devos D.P."/>
            <person name="Kaster A.-K."/>
            <person name="Ovreas L."/>
            <person name="Rohde M."/>
            <person name="Galperin M.Y."/>
            <person name="Jogler C."/>
        </authorList>
    </citation>
    <scope>NUCLEOTIDE SEQUENCE [LARGE SCALE GENOMIC DNA]</scope>
    <source>
        <strain evidence="1 2">KS4</strain>
    </source>
</reference>
<protein>
    <submittedName>
        <fullName evidence="1">Uncharacterized protein</fullName>
    </submittedName>
</protein>
<dbReference type="EMBL" id="CP036425">
    <property type="protein sequence ID" value="QDU35031.1"/>
    <property type="molecule type" value="Genomic_DNA"/>
</dbReference>
<dbReference type="Proteomes" id="UP000317369">
    <property type="component" value="Chromosome"/>
</dbReference>
<name>A0A517YXT7_9BACT</name>
<evidence type="ECO:0000313" key="2">
    <source>
        <dbReference type="Proteomes" id="UP000317369"/>
    </source>
</evidence>
<dbReference type="KEGG" id="pcor:KS4_31080"/>
<gene>
    <name evidence="1" type="ORF">KS4_31080</name>
</gene>
<dbReference type="AlphaFoldDB" id="A0A517YXT7"/>
<organism evidence="1 2">
    <name type="scientific">Poriferisphaera corsica</name>
    <dbReference type="NCBI Taxonomy" id="2528020"/>
    <lineage>
        <taxon>Bacteria</taxon>
        <taxon>Pseudomonadati</taxon>
        <taxon>Planctomycetota</taxon>
        <taxon>Phycisphaerae</taxon>
        <taxon>Phycisphaerales</taxon>
        <taxon>Phycisphaeraceae</taxon>
        <taxon>Poriferisphaera</taxon>
    </lineage>
</organism>
<evidence type="ECO:0000313" key="1">
    <source>
        <dbReference type="EMBL" id="QDU35031.1"/>
    </source>
</evidence>
<proteinExistence type="predicted"/>
<keyword evidence="2" id="KW-1185">Reference proteome</keyword>
<accession>A0A517YXT7</accession>